<feature type="transmembrane region" description="Helical" evidence="1">
    <location>
        <begin position="263"/>
        <end position="284"/>
    </location>
</feature>
<dbReference type="NCBIfam" id="TIGR00277">
    <property type="entry name" value="HDIG"/>
    <property type="match status" value="1"/>
</dbReference>
<dbReference type="Proteomes" id="UP000260835">
    <property type="component" value="Unassembled WGS sequence"/>
</dbReference>
<dbReference type="InterPro" id="IPR011624">
    <property type="entry name" value="Metal-dep_PHydrolase_7TM_extra"/>
</dbReference>
<reference evidence="3 4" key="1">
    <citation type="submission" date="2018-08" db="EMBL/GenBank/DDBJ databases">
        <title>A genome reference for cultivated species of the human gut microbiota.</title>
        <authorList>
            <person name="Zou Y."/>
            <person name="Xue W."/>
            <person name="Luo G."/>
        </authorList>
    </citation>
    <scope>NUCLEOTIDE SEQUENCE [LARGE SCALE GENOMIC DNA]</scope>
    <source>
        <strain evidence="3 4">TF09-12</strain>
    </source>
</reference>
<evidence type="ECO:0000313" key="4">
    <source>
        <dbReference type="Proteomes" id="UP000260835"/>
    </source>
</evidence>
<dbReference type="AlphaFoldDB" id="A0A3E4QLP8"/>
<dbReference type="Gene3D" id="1.10.3210.10">
    <property type="entry name" value="Hypothetical protein af1432"/>
    <property type="match status" value="1"/>
</dbReference>
<dbReference type="InterPro" id="IPR003607">
    <property type="entry name" value="HD/PDEase_dom"/>
</dbReference>
<evidence type="ECO:0000256" key="1">
    <source>
        <dbReference type="SAM" id="Phobius"/>
    </source>
</evidence>
<dbReference type="Pfam" id="PF07697">
    <property type="entry name" value="7TMR-HDED"/>
    <property type="match status" value="1"/>
</dbReference>
<name>A0A3E4QLP8_9BACT</name>
<dbReference type="PROSITE" id="PS51831">
    <property type="entry name" value="HD"/>
    <property type="match status" value="1"/>
</dbReference>
<feature type="transmembrane region" description="Helical" evidence="1">
    <location>
        <begin position="15"/>
        <end position="33"/>
    </location>
</feature>
<keyword evidence="1" id="KW-0812">Transmembrane</keyword>
<keyword evidence="1" id="KW-0472">Membrane</keyword>
<dbReference type="Pfam" id="PF01966">
    <property type="entry name" value="HD"/>
    <property type="match status" value="1"/>
</dbReference>
<dbReference type="InterPro" id="IPR052722">
    <property type="entry name" value="PgpH_phosphodiesterase"/>
</dbReference>
<feature type="transmembrane region" description="Helical" evidence="1">
    <location>
        <begin position="320"/>
        <end position="338"/>
    </location>
</feature>
<dbReference type="RefSeq" id="WP_117653255.1">
    <property type="nucleotide sequence ID" value="NZ_CABOGP010000014.1"/>
</dbReference>
<gene>
    <name evidence="3" type="ORF">DXC89_03075</name>
</gene>
<dbReference type="SUPFAM" id="SSF109604">
    <property type="entry name" value="HD-domain/PDEase-like"/>
    <property type="match status" value="1"/>
</dbReference>
<evidence type="ECO:0000313" key="3">
    <source>
        <dbReference type="EMBL" id="RGL03618.1"/>
    </source>
</evidence>
<organism evidence="3 4">
    <name type="scientific">Prevotella disiens</name>
    <dbReference type="NCBI Taxonomy" id="28130"/>
    <lineage>
        <taxon>Bacteria</taxon>
        <taxon>Pseudomonadati</taxon>
        <taxon>Bacteroidota</taxon>
        <taxon>Bacteroidia</taxon>
        <taxon>Bacteroidales</taxon>
        <taxon>Prevotellaceae</taxon>
        <taxon>Prevotella</taxon>
    </lineage>
</organism>
<dbReference type="CDD" id="cd00077">
    <property type="entry name" value="HDc"/>
    <property type="match status" value="1"/>
</dbReference>
<dbReference type="InterPro" id="IPR006675">
    <property type="entry name" value="HDIG_dom"/>
</dbReference>
<feature type="transmembrane region" description="Helical" evidence="1">
    <location>
        <begin position="388"/>
        <end position="409"/>
    </location>
</feature>
<dbReference type="Pfam" id="PF07698">
    <property type="entry name" value="7TM-7TMR_HD"/>
    <property type="match status" value="1"/>
</dbReference>
<accession>A0A3E4QLP8</accession>
<keyword evidence="1" id="KW-1133">Transmembrane helix</keyword>
<feature type="transmembrane region" description="Helical" evidence="1">
    <location>
        <begin position="296"/>
        <end position="313"/>
    </location>
</feature>
<dbReference type="PANTHER" id="PTHR36442:SF1">
    <property type="entry name" value="CYCLIC-DI-AMP PHOSPHODIESTERASE PGPH"/>
    <property type="match status" value="1"/>
</dbReference>
<comment type="caution">
    <text evidence="3">The sequence shown here is derived from an EMBL/GenBank/DDBJ whole genome shotgun (WGS) entry which is preliminary data.</text>
</comment>
<feature type="domain" description="HD" evidence="2">
    <location>
        <begin position="475"/>
        <end position="618"/>
    </location>
</feature>
<feature type="transmembrane region" description="Helical" evidence="1">
    <location>
        <begin position="421"/>
        <end position="442"/>
    </location>
</feature>
<protein>
    <submittedName>
        <fullName evidence="3">HDIG domain-containing protein</fullName>
    </submittedName>
</protein>
<dbReference type="SMART" id="SM00471">
    <property type="entry name" value="HDc"/>
    <property type="match status" value="1"/>
</dbReference>
<dbReference type="InterPro" id="IPR011621">
    <property type="entry name" value="Metal-dep_PHydrolase_7TM_intra"/>
</dbReference>
<dbReference type="InterPro" id="IPR006674">
    <property type="entry name" value="HD_domain"/>
</dbReference>
<dbReference type="EMBL" id="QSRD01000014">
    <property type="protein sequence ID" value="RGL03618.1"/>
    <property type="molecule type" value="Genomic_DNA"/>
</dbReference>
<feature type="transmembrane region" description="Helical" evidence="1">
    <location>
        <begin position="350"/>
        <end position="376"/>
    </location>
</feature>
<evidence type="ECO:0000259" key="2">
    <source>
        <dbReference type="PROSITE" id="PS51831"/>
    </source>
</evidence>
<sequence length="684" mass="78043">MIKFNNQNNKLLQSFVSRIVLVVLTVALIVALLPRSQGKMFHYDEGKPWMYGQLIAKFDFPIFKSEETLKNERDSIMKSFRPYFNVNPKIEEQKIGQFLKDYKNGIPGLPPEYVTLVAQRLHELYQMGIANTAYFTDLQKDSNNVVHIVMGKQAISKPVGEIYTTLGAYENLFSTPQLSAKRSIIQQCNLNEYIEANLQYDKARSESEMNDMLSLIPQASGIVLEGQRIIDRGDIVDAKTYRVLDSFEQATEKRNESKDQVTSMLIGQSIYVFILLSLFTLYLTLFRNDYFEKPRAISLLYAMLIIFSIITSVMMKHNIFSVYIVPFAMAPIFVRVFMDSRTAFVSHVTMIFLCAVAVKYQYEFIIVQLVAGLIAIYSLRELSKRSQIFLTALLVTVGSAAAYLSLQLIQNDDFSKLDHSMYYHLAVNGIFLLFTYPLMLIIEKLFGFISTVTMFELSNTNNELLRTLSEVAPGTFQHSMTVGNLGVEIANKIHAKGHLVRTGALYHDIGKMANPVFFTENQVGVNPHDNISDLESAKIIIGHVTEGLRLAEKYNLPKVIQEFITTHHGKGLVKYFYINYKNAHPDKEVDEAPFRYPGPNPWTREQAILMMCDTVEAASRSLSEYTEESISNLVNKLIDSQVSSGFFTDCPITFRDIKIAKQILIERLMSIYHTRIQYPELKTK</sequence>
<dbReference type="PANTHER" id="PTHR36442">
    <property type="entry name" value="CYCLIC-DI-AMP PHOSPHODIESTERASE PGPH"/>
    <property type="match status" value="1"/>
</dbReference>
<proteinExistence type="predicted"/>